<dbReference type="AlphaFoldDB" id="A0AAE0AXD5"/>
<keyword evidence="6" id="KW-1185">Reference proteome</keyword>
<evidence type="ECO:0000256" key="2">
    <source>
        <dbReference type="ARBA" id="ARBA00023242"/>
    </source>
</evidence>
<dbReference type="InterPro" id="IPR045281">
    <property type="entry name" value="CONSTANS-like"/>
</dbReference>
<dbReference type="Pfam" id="PF06203">
    <property type="entry name" value="CCT"/>
    <property type="match status" value="1"/>
</dbReference>
<feature type="domain" description="CCT" evidence="4">
    <location>
        <begin position="305"/>
        <end position="347"/>
    </location>
</feature>
<dbReference type="GO" id="GO:0009909">
    <property type="term" value="P:regulation of flower development"/>
    <property type="evidence" value="ECO:0007669"/>
    <property type="project" value="InterPro"/>
</dbReference>
<protein>
    <recommendedName>
        <fullName evidence="4">CCT domain-containing protein</fullName>
    </recommendedName>
</protein>
<evidence type="ECO:0000259" key="4">
    <source>
        <dbReference type="PROSITE" id="PS51017"/>
    </source>
</evidence>
<dbReference type="PROSITE" id="PS51017">
    <property type="entry name" value="CCT"/>
    <property type="match status" value="1"/>
</dbReference>
<name>A0AAE0AXD5_9ROSI</name>
<accession>A0AAE0AXD5</accession>
<dbReference type="PANTHER" id="PTHR31319">
    <property type="entry name" value="ZINC FINGER PROTEIN CONSTANS-LIKE 4"/>
    <property type="match status" value="1"/>
</dbReference>
<dbReference type="GO" id="GO:0003700">
    <property type="term" value="F:DNA-binding transcription factor activity"/>
    <property type="evidence" value="ECO:0007669"/>
    <property type="project" value="TreeGrafter"/>
</dbReference>
<organism evidence="5 6">
    <name type="scientific">Dipteronia sinensis</name>
    <dbReference type="NCBI Taxonomy" id="43782"/>
    <lineage>
        <taxon>Eukaryota</taxon>
        <taxon>Viridiplantae</taxon>
        <taxon>Streptophyta</taxon>
        <taxon>Embryophyta</taxon>
        <taxon>Tracheophyta</taxon>
        <taxon>Spermatophyta</taxon>
        <taxon>Magnoliopsida</taxon>
        <taxon>eudicotyledons</taxon>
        <taxon>Gunneridae</taxon>
        <taxon>Pentapetalae</taxon>
        <taxon>rosids</taxon>
        <taxon>malvids</taxon>
        <taxon>Sapindales</taxon>
        <taxon>Sapindaceae</taxon>
        <taxon>Hippocastanoideae</taxon>
        <taxon>Acereae</taxon>
        <taxon>Dipteronia</taxon>
    </lineage>
</organism>
<proteinExistence type="predicted"/>
<dbReference type="GO" id="GO:2000028">
    <property type="term" value="P:regulation of photoperiodism, flowering"/>
    <property type="evidence" value="ECO:0007669"/>
    <property type="project" value="TreeGrafter"/>
</dbReference>
<comment type="subcellular location">
    <subcellularLocation>
        <location evidence="1 3">Nucleus</location>
    </subcellularLocation>
</comment>
<dbReference type="InterPro" id="IPR010402">
    <property type="entry name" value="CCT_domain"/>
</dbReference>
<evidence type="ECO:0000256" key="1">
    <source>
        <dbReference type="ARBA" id="ARBA00004123"/>
    </source>
</evidence>
<evidence type="ECO:0000313" key="5">
    <source>
        <dbReference type="EMBL" id="KAK3225633.1"/>
    </source>
</evidence>
<dbReference type="GO" id="GO:0005634">
    <property type="term" value="C:nucleus"/>
    <property type="evidence" value="ECO:0007669"/>
    <property type="project" value="UniProtKB-SubCell"/>
</dbReference>
<dbReference type="Proteomes" id="UP001281410">
    <property type="component" value="Unassembled WGS sequence"/>
</dbReference>
<reference evidence="5" key="1">
    <citation type="journal article" date="2023" name="Plant J.">
        <title>Genome sequences and population genomics provide insights into the demographic history, inbreeding, and mutation load of two 'living fossil' tree species of Dipteronia.</title>
        <authorList>
            <person name="Feng Y."/>
            <person name="Comes H.P."/>
            <person name="Chen J."/>
            <person name="Zhu S."/>
            <person name="Lu R."/>
            <person name="Zhang X."/>
            <person name="Li P."/>
            <person name="Qiu J."/>
            <person name="Olsen K.M."/>
            <person name="Qiu Y."/>
        </authorList>
    </citation>
    <scope>NUCLEOTIDE SEQUENCE</scope>
    <source>
        <strain evidence="5">NBL</strain>
    </source>
</reference>
<dbReference type="EMBL" id="JANJYJ010000002">
    <property type="protein sequence ID" value="KAK3225633.1"/>
    <property type="molecule type" value="Genomic_DNA"/>
</dbReference>
<dbReference type="PANTHER" id="PTHR31319:SF45">
    <property type="entry name" value="ZINC FINGER PROTEIN HD1-LIKE"/>
    <property type="match status" value="1"/>
</dbReference>
<evidence type="ECO:0000313" key="6">
    <source>
        <dbReference type="Proteomes" id="UP001281410"/>
    </source>
</evidence>
<evidence type="ECO:0000256" key="3">
    <source>
        <dbReference type="PROSITE-ProRule" id="PRU00357"/>
    </source>
</evidence>
<comment type="caution">
    <text evidence="5">The sequence shown here is derived from an EMBL/GenBank/DDBJ whole genome shotgun (WGS) entry which is preliminary data.</text>
</comment>
<keyword evidence="2 3" id="KW-0539">Nucleus</keyword>
<sequence length="371" mass="41616">MLKVNSGGDGCSGNWVRFCDTCKAPTCTIYNHTASANLCNSCDERVCAANSMGLPTEHGWIYSESVDVPVAFTCKGDVASICVGCDVQIHSANALAHQHIHVPMSPFSGLASAPSTTYLDELLSPMLEPENEIMTYSTEEIDEDEADSWLLLDPDNNDDQTNSWFTNGEEVDKSLGIKKHNSCSEYTSQDQNNQQQIYCRHQGDCGSDGVVPVQSFEDKQEVRPQQQQQQENFYINRQYGTSKASFINIPSSGQSVPVSFINAGISPEATISEIPSSYTRYPNMATDFFPNLSFPMPLQFTPMNREAKVLRYREKRKARKFEKKIRYASRKAYAEARPRVKGKFARKTEMDFEVDQMFSAEDYGYGIVPSY</sequence>
<gene>
    <name evidence="5" type="ORF">Dsin_005495</name>
</gene>